<reference evidence="1" key="1">
    <citation type="submission" date="2014-11" db="EMBL/GenBank/DDBJ databases">
        <authorList>
            <person name="Amaro Gonzalez C."/>
        </authorList>
    </citation>
    <scope>NUCLEOTIDE SEQUENCE</scope>
</reference>
<reference evidence="1" key="2">
    <citation type="journal article" date="2015" name="Fish Shellfish Immunol.">
        <title>Early steps in the European eel (Anguilla anguilla)-Vibrio vulnificus interaction in the gills: Role of the RtxA13 toxin.</title>
        <authorList>
            <person name="Callol A."/>
            <person name="Pajuelo D."/>
            <person name="Ebbesson L."/>
            <person name="Teles M."/>
            <person name="MacKenzie S."/>
            <person name="Amaro C."/>
        </authorList>
    </citation>
    <scope>NUCLEOTIDE SEQUENCE</scope>
</reference>
<name>A0A0E9PJ66_ANGAN</name>
<dbReference type="AlphaFoldDB" id="A0A0E9PJ66"/>
<dbReference type="EMBL" id="GBXM01104699">
    <property type="protein sequence ID" value="JAH03878.1"/>
    <property type="molecule type" value="Transcribed_RNA"/>
</dbReference>
<organism evidence="1">
    <name type="scientific">Anguilla anguilla</name>
    <name type="common">European freshwater eel</name>
    <name type="synonym">Muraena anguilla</name>
    <dbReference type="NCBI Taxonomy" id="7936"/>
    <lineage>
        <taxon>Eukaryota</taxon>
        <taxon>Metazoa</taxon>
        <taxon>Chordata</taxon>
        <taxon>Craniata</taxon>
        <taxon>Vertebrata</taxon>
        <taxon>Euteleostomi</taxon>
        <taxon>Actinopterygii</taxon>
        <taxon>Neopterygii</taxon>
        <taxon>Teleostei</taxon>
        <taxon>Anguilliformes</taxon>
        <taxon>Anguillidae</taxon>
        <taxon>Anguilla</taxon>
    </lineage>
</organism>
<evidence type="ECO:0000313" key="1">
    <source>
        <dbReference type="EMBL" id="JAH03878.1"/>
    </source>
</evidence>
<accession>A0A0E9PJ66</accession>
<protein>
    <submittedName>
        <fullName evidence="1">Uncharacterized protein</fullName>
    </submittedName>
</protein>
<proteinExistence type="predicted"/>
<sequence length="36" mass="3798">MRAGQSHLPCRIRSLGERGGMNGCPVVRVGGPVGRH</sequence>